<dbReference type="InterPro" id="IPR023214">
    <property type="entry name" value="HAD_sf"/>
</dbReference>
<dbReference type="InterPro" id="IPR036412">
    <property type="entry name" value="HAD-like_sf"/>
</dbReference>
<dbReference type="AlphaFoldDB" id="A0A1G7VJK5"/>
<protein>
    <submittedName>
        <fullName evidence="1">Ca2+-transporting ATPase</fullName>
    </submittedName>
</protein>
<dbReference type="NCBIfam" id="TIGR01494">
    <property type="entry name" value="ATPase_P-type"/>
    <property type="match status" value="1"/>
</dbReference>
<keyword evidence="2" id="KW-1185">Reference proteome</keyword>
<dbReference type="RefSeq" id="WP_074751022.1">
    <property type="nucleotide sequence ID" value="NZ_FNCO01000002.1"/>
</dbReference>
<sequence length="105" mass="11260">MLARTAVIARAEPRHKLQIVHAFQQMGHVVAMTGDGVNDAPALKQADIGIAMGISGTDVARQTADMVITDDNFSTIVKAVEQAEFCMPTSFISCTTYCPATWLSC</sequence>
<dbReference type="STRING" id="89065.SAMN05216605_102526"/>
<dbReference type="Proteomes" id="UP000182894">
    <property type="component" value="Unassembled WGS sequence"/>
</dbReference>
<dbReference type="SUPFAM" id="SSF56784">
    <property type="entry name" value="HAD-like"/>
    <property type="match status" value="1"/>
</dbReference>
<evidence type="ECO:0000313" key="2">
    <source>
        <dbReference type="Proteomes" id="UP000182894"/>
    </source>
</evidence>
<accession>A0A1G7VJK5</accession>
<dbReference type="PANTHER" id="PTHR42861">
    <property type="entry name" value="CALCIUM-TRANSPORTING ATPASE"/>
    <property type="match status" value="1"/>
</dbReference>
<organism evidence="1 2">
    <name type="scientific">Pseudomonas abietaniphila</name>
    <dbReference type="NCBI Taxonomy" id="89065"/>
    <lineage>
        <taxon>Bacteria</taxon>
        <taxon>Pseudomonadati</taxon>
        <taxon>Pseudomonadota</taxon>
        <taxon>Gammaproteobacteria</taxon>
        <taxon>Pseudomonadales</taxon>
        <taxon>Pseudomonadaceae</taxon>
        <taxon>Pseudomonas</taxon>
    </lineage>
</organism>
<dbReference type="GO" id="GO:0016887">
    <property type="term" value="F:ATP hydrolysis activity"/>
    <property type="evidence" value="ECO:0007669"/>
    <property type="project" value="InterPro"/>
</dbReference>
<dbReference type="InterPro" id="IPR001757">
    <property type="entry name" value="P_typ_ATPase"/>
</dbReference>
<proteinExistence type="predicted"/>
<name>A0A1G7VJK5_9PSED</name>
<dbReference type="Pfam" id="PF00702">
    <property type="entry name" value="Hydrolase"/>
    <property type="match status" value="1"/>
</dbReference>
<dbReference type="Gene3D" id="3.40.50.1000">
    <property type="entry name" value="HAD superfamily/HAD-like"/>
    <property type="match status" value="1"/>
</dbReference>
<reference evidence="2" key="1">
    <citation type="submission" date="2016-10" db="EMBL/GenBank/DDBJ databases">
        <authorList>
            <person name="Varghese N."/>
            <person name="Submissions S."/>
        </authorList>
    </citation>
    <scope>NUCLEOTIDE SEQUENCE [LARGE SCALE GENOMIC DNA]</scope>
    <source>
        <strain evidence="2">ATCC 700689</strain>
    </source>
</reference>
<dbReference type="GO" id="GO:0005524">
    <property type="term" value="F:ATP binding"/>
    <property type="evidence" value="ECO:0007669"/>
    <property type="project" value="InterPro"/>
</dbReference>
<gene>
    <name evidence="1" type="ORF">SAMN05216605_102526</name>
</gene>
<dbReference type="PRINTS" id="PR00120">
    <property type="entry name" value="HATPASE"/>
</dbReference>
<dbReference type="GO" id="GO:0016020">
    <property type="term" value="C:membrane"/>
    <property type="evidence" value="ECO:0007669"/>
    <property type="project" value="InterPro"/>
</dbReference>
<dbReference type="EMBL" id="FNCO01000002">
    <property type="protein sequence ID" value="SDG60006.1"/>
    <property type="molecule type" value="Genomic_DNA"/>
</dbReference>
<evidence type="ECO:0000313" key="1">
    <source>
        <dbReference type="EMBL" id="SDG60006.1"/>
    </source>
</evidence>
<dbReference type="PRINTS" id="PR00119">
    <property type="entry name" value="CATATPASE"/>
</dbReference>